<reference evidence="1" key="1">
    <citation type="submission" date="2015-05" db="EMBL/GenBank/DDBJ databases">
        <title>The complete genome of Altererythrobacter atlanticus strain 26DY36.</title>
        <authorList>
            <person name="Wu Y.-H."/>
            <person name="Cheng H."/>
            <person name="Wu X.-W."/>
        </authorList>
    </citation>
    <scope>NUCLEOTIDE SEQUENCE [LARGE SCALE GENOMIC DNA]</scope>
    <source>
        <strain evidence="1">26DY36</strain>
    </source>
</reference>
<dbReference type="PATRIC" id="fig|1267766.3.peg.1152"/>
<proteinExistence type="predicted"/>
<dbReference type="InterPro" id="IPR029068">
    <property type="entry name" value="Glyas_Bleomycin-R_OHBP_Dase"/>
</dbReference>
<protein>
    <submittedName>
        <fullName evidence="1">Glyoxalase-like domain protein</fullName>
    </submittedName>
</protein>
<name>A0A0F7KSE7_9SPHN</name>
<evidence type="ECO:0000313" key="2">
    <source>
        <dbReference type="Proteomes" id="UP000034392"/>
    </source>
</evidence>
<evidence type="ECO:0000313" key="1">
    <source>
        <dbReference type="EMBL" id="AKH42192.1"/>
    </source>
</evidence>
<dbReference type="Gene3D" id="3.10.180.10">
    <property type="entry name" value="2,3-Dihydroxybiphenyl 1,2-Dioxygenase, domain 1"/>
    <property type="match status" value="2"/>
</dbReference>
<dbReference type="SUPFAM" id="SSF54593">
    <property type="entry name" value="Glyoxalase/Bleomycin resistance protein/Dihydroxybiphenyl dioxygenase"/>
    <property type="match status" value="2"/>
</dbReference>
<dbReference type="STRING" id="1267766.WYH_01146"/>
<dbReference type="KEGG" id="aay:WYH_01146"/>
<dbReference type="InterPro" id="IPR037523">
    <property type="entry name" value="VOC_core"/>
</dbReference>
<dbReference type="EMBL" id="CP011452">
    <property type="protein sequence ID" value="AKH42192.1"/>
    <property type="molecule type" value="Genomic_DNA"/>
</dbReference>
<dbReference type="OrthoDB" id="7401575at2"/>
<dbReference type="PROSITE" id="PS51257">
    <property type="entry name" value="PROKAR_LIPOPROTEIN"/>
    <property type="match status" value="1"/>
</dbReference>
<organism evidence="1 2">
    <name type="scientific">Croceibacterium atlanticum</name>
    <dbReference type="NCBI Taxonomy" id="1267766"/>
    <lineage>
        <taxon>Bacteria</taxon>
        <taxon>Pseudomonadati</taxon>
        <taxon>Pseudomonadota</taxon>
        <taxon>Alphaproteobacteria</taxon>
        <taxon>Sphingomonadales</taxon>
        <taxon>Erythrobacteraceae</taxon>
        <taxon>Croceibacterium</taxon>
    </lineage>
</organism>
<dbReference type="PROSITE" id="PS51819">
    <property type="entry name" value="VOC"/>
    <property type="match status" value="1"/>
</dbReference>
<accession>A0A0F7KSE7</accession>
<keyword evidence="2" id="KW-1185">Reference proteome</keyword>
<dbReference type="CDD" id="cd06587">
    <property type="entry name" value="VOC"/>
    <property type="match status" value="1"/>
</dbReference>
<gene>
    <name evidence="1" type="ORF">WYH_01146</name>
</gene>
<dbReference type="Proteomes" id="UP000034392">
    <property type="component" value="Chromosome"/>
</dbReference>
<dbReference type="RefSeq" id="WP_046903066.1">
    <property type="nucleotide sequence ID" value="NZ_CP011452.2"/>
</dbReference>
<dbReference type="AlphaFoldDB" id="A0A0F7KSE7"/>
<sequence length="332" mass="35914">MKRISGIALGCSAIFMAACASAQDSQTARTPEGAIMQVDSNLPYKPGELTEEQLNSSTRDLFTMDGMNAFRRFPRDKTEEMVDFYTGALALKSLNPIQLTSRQQMLLTGVGSMQIKLSAGQLGDRKYDLSGGVKGGTGIRFFTLTYPSAELVQSRFAEVGLPVPQFTARPDGTRAALVKDPGDFPIEIVIREGAKDGSNDGVGVGIGVSDLAESRAFYREFVGLDELEPVRDDLLGITRYPYRHGETTLYLYEPTGSAVDNGNAGIQYVVSDAPMVDAKAKTRNIAVETPLNKLSGFELTTVWLNDPDGVTNYFAQVGPNSRTAQQQAAAEK</sequence>